<evidence type="ECO:0000313" key="3">
    <source>
        <dbReference type="EnsemblPlants" id="PNT65111"/>
    </source>
</evidence>
<evidence type="ECO:0000256" key="1">
    <source>
        <dbReference type="SAM" id="Phobius"/>
    </source>
</evidence>
<feature type="transmembrane region" description="Helical" evidence="1">
    <location>
        <begin position="92"/>
        <end position="114"/>
    </location>
</feature>
<reference evidence="3" key="3">
    <citation type="submission" date="2018-08" db="UniProtKB">
        <authorList>
            <consortium name="EnsemblPlants"/>
        </authorList>
    </citation>
    <scope>IDENTIFICATION</scope>
    <source>
        <strain evidence="3">cv. Bd21</strain>
    </source>
</reference>
<proteinExistence type="predicted"/>
<dbReference type="Gramene" id="PNT65111">
    <property type="protein sequence ID" value="PNT65111"/>
    <property type="gene ID" value="BRADI_4g37395v3"/>
</dbReference>
<reference evidence="2" key="2">
    <citation type="submission" date="2017-06" db="EMBL/GenBank/DDBJ databases">
        <title>WGS assembly of Brachypodium distachyon.</title>
        <authorList>
            <consortium name="The International Brachypodium Initiative"/>
            <person name="Lucas S."/>
            <person name="Harmon-Smith M."/>
            <person name="Lail K."/>
            <person name="Tice H."/>
            <person name="Grimwood J."/>
            <person name="Bruce D."/>
            <person name="Barry K."/>
            <person name="Shu S."/>
            <person name="Lindquist E."/>
            <person name="Wang M."/>
            <person name="Pitluck S."/>
            <person name="Vogel J.P."/>
            <person name="Garvin D.F."/>
            <person name="Mockler T.C."/>
            <person name="Schmutz J."/>
            <person name="Rokhsar D."/>
            <person name="Bevan M.W."/>
        </authorList>
    </citation>
    <scope>NUCLEOTIDE SEQUENCE</scope>
    <source>
        <strain evidence="2">Bd21</strain>
    </source>
</reference>
<keyword evidence="1" id="KW-0812">Transmembrane</keyword>
<dbReference type="InParanoid" id="A0A2K2CSU8"/>
<evidence type="ECO:0000313" key="4">
    <source>
        <dbReference type="Proteomes" id="UP000008810"/>
    </source>
</evidence>
<gene>
    <name evidence="2" type="ORF">BRADI_4g37395v3</name>
</gene>
<keyword evidence="4" id="KW-1185">Reference proteome</keyword>
<accession>A0A2K2CSU8</accession>
<dbReference type="EMBL" id="CM000883">
    <property type="protein sequence ID" value="PNT65111.1"/>
    <property type="molecule type" value="Genomic_DNA"/>
</dbReference>
<sequence length="116" mass="12596">MNSRIQGSADCPGVCQTKERLLDSRLGNVIKTQFLPYLFTANCSVVSVLNLWVEQGSRCCTLCHGAVILCITHLAFCAFILTNLNFLGFNRLATLSIVISTRVNIFAISGSCLAHG</sequence>
<dbReference type="EnsemblPlants" id="PNT65111">
    <property type="protein sequence ID" value="PNT65111"/>
    <property type="gene ID" value="BRADI_4g37395v3"/>
</dbReference>
<feature type="transmembrane region" description="Helical" evidence="1">
    <location>
        <begin position="34"/>
        <end position="53"/>
    </location>
</feature>
<dbReference type="AlphaFoldDB" id="A0A2K2CSU8"/>
<keyword evidence="1" id="KW-0472">Membrane</keyword>
<reference evidence="2 3" key="1">
    <citation type="journal article" date="2010" name="Nature">
        <title>Genome sequencing and analysis of the model grass Brachypodium distachyon.</title>
        <authorList>
            <consortium name="International Brachypodium Initiative"/>
        </authorList>
    </citation>
    <scope>NUCLEOTIDE SEQUENCE [LARGE SCALE GENOMIC DNA]</scope>
    <source>
        <strain evidence="2 3">Bd21</strain>
    </source>
</reference>
<keyword evidence="1" id="KW-1133">Transmembrane helix</keyword>
<evidence type="ECO:0000313" key="2">
    <source>
        <dbReference type="EMBL" id="PNT65111.1"/>
    </source>
</evidence>
<organism evidence="2">
    <name type="scientific">Brachypodium distachyon</name>
    <name type="common">Purple false brome</name>
    <name type="synonym">Trachynia distachya</name>
    <dbReference type="NCBI Taxonomy" id="15368"/>
    <lineage>
        <taxon>Eukaryota</taxon>
        <taxon>Viridiplantae</taxon>
        <taxon>Streptophyta</taxon>
        <taxon>Embryophyta</taxon>
        <taxon>Tracheophyta</taxon>
        <taxon>Spermatophyta</taxon>
        <taxon>Magnoliopsida</taxon>
        <taxon>Liliopsida</taxon>
        <taxon>Poales</taxon>
        <taxon>Poaceae</taxon>
        <taxon>BOP clade</taxon>
        <taxon>Pooideae</taxon>
        <taxon>Stipodae</taxon>
        <taxon>Brachypodieae</taxon>
        <taxon>Brachypodium</taxon>
    </lineage>
</organism>
<protein>
    <submittedName>
        <fullName evidence="2 3">Uncharacterized protein</fullName>
    </submittedName>
</protein>
<feature type="transmembrane region" description="Helical" evidence="1">
    <location>
        <begin position="65"/>
        <end position="86"/>
    </location>
</feature>
<dbReference type="Proteomes" id="UP000008810">
    <property type="component" value="Chromosome 4"/>
</dbReference>
<name>A0A2K2CSU8_BRADI</name>